<gene>
    <name evidence="1" type="ORF">ACEZDJ_40200</name>
</gene>
<organism evidence="1 2">
    <name type="scientific">Streptacidiphilus cavernicola</name>
    <dbReference type="NCBI Taxonomy" id="3342716"/>
    <lineage>
        <taxon>Bacteria</taxon>
        <taxon>Bacillati</taxon>
        <taxon>Actinomycetota</taxon>
        <taxon>Actinomycetes</taxon>
        <taxon>Kitasatosporales</taxon>
        <taxon>Streptomycetaceae</taxon>
        <taxon>Streptacidiphilus</taxon>
    </lineage>
</organism>
<dbReference type="EMBL" id="JBHEZZ010000048">
    <property type="protein sequence ID" value="MFC1407517.1"/>
    <property type="molecule type" value="Genomic_DNA"/>
</dbReference>
<dbReference type="Proteomes" id="UP001592528">
    <property type="component" value="Unassembled WGS sequence"/>
</dbReference>
<evidence type="ECO:0000313" key="1">
    <source>
        <dbReference type="EMBL" id="MFC1407517.1"/>
    </source>
</evidence>
<keyword evidence="2" id="KW-1185">Reference proteome</keyword>
<protein>
    <submittedName>
        <fullName evidence="1">Uncharacterized protein</fullName>
    </submittedName>
</protein>
<evidence type="ECO:0000313" key="2">
    <source>
        <dbReference type="Proteomes" id="UP001592528"/>
    </source>
</evidence>
<name>A0ABV6V1B0_9ACTN</name>
<dbReference type="RefSeq" id="WP_157624187.1">
    <property type="nucleotide sequence ID" value="NZ_JBHEZZ010000048.1"/>
</dbReference>
<proteinExistence type="predicted"/>
<comment type="caution">
    <text evidence="1">The sequence shown here is derived from an EMBL/GenBank/DDBJ whole genome shotgun (WGS) entry which is preliminary data.</text>
</comment>
<sequence>MTNVVDTWHQLAALLPPVEAHEFRECWTIGEQEAGLGLLVSGILAHGVTISEGVRAQLSVLAEAWGEREAPTPRIRQCRNDGQGACDVTLIEQEDVPVSGDMALTDGALAGLVQVPWILCTRCGQILMRLHARETRGDLAYLATHYAITTPDRTAVAHLFPDDCAEEAFTKLLQMCGQSSINVGATDFEPGDGQAKR</sequence>
<accession>A0ABV6V1B0</accession>
<reference evidence="1 2" key="1">
    <citation type="submission" date="2024-09" db="EMBL/GenBank/DDBJ databases">
        <authorList>
            <person name="Lee S.D."/>
        </authorList>
    </citation>
    <scope>NUCLEOTIDE SEQUENCE [LARGE SCALE GENOMIC DNA]</scope>
    <source>
        <strain evidence="1 2">N1-5</strain>
    </source>
</reference>